<dbReference type="PANTHER" id="PTHR34216">
    <property type="match status" value="1"/>
</dbReference>
<dbReference type="Pfam" id="PF01522">
    <property type="entry name" value="Polysacc_deac_1"/>
    <property type="match status" value="1"/>
</dbReference>
<accession>A0ABZ0RV95</accession>
<dbReference type="Gene3D" id="3.20.20.370">
    <property type="entry name" value="Glycoside hydrolase/deacetylase"/>
    <property type="match status" value="1"/>
</dbReference>
<evidence type="ECO:0000256" key="1">
    <source>
        <dbReference type="ARBA" id="ARBA00022729"/>
    </source>
</evidence>
<sequence>MYKKFSYFILFFISIFAINLSIGERSEVNYITTQKDDIPILDSHNATVGFLKINQTYKVNSEEQNYWKINFGNGTGYIEKTQTILTSQRQKTPKDYKSKRTIILNDNVIVYEKASSNAKQLAVINKNQRYPIVANHFFNWYKVRVGDKVGYIHKEHTEKDNGIPILMYHHLLPDGENKKFREISAVTSVENFEEQMKWLYDSGYQSISLQELEQFLNKEINLPGKAVVITFDDGLKSNYLFGYPILKKYNFTATEFLITSRIHLDTTPEFKPNAIQTLSMEEVEAMKDVFDLQSHTHDLHTTSETGRSDVVLKDAEEVKQDFLANQYITNARYMAYPFGQYSRETIDILKELNMTMAFTIKHGKVKIGDHPYKLKRLAINCDHTLEEFIGMVEN</sequence>
<dbReference type="Proteomes" id="UP001322664">
    <property type="component" value="Chromosome"/>
</dbReference>
<dbReference type="InterPro" id="IPR011330">
    <property type="entry name" value="Glyco_hydro/deAcase_b/a-brl"/>
</dbReference>
<evidence type="ECO:0000313" key="4">
    <source>
        <dbReference type="Proteomes" id="UP001322664"/>
    </source>
</evidence>
<dbReference type="InterPro" id="IPR002509">
    <property type="entry name" value="NODB_dom"/>
</dbReference>
<dbReference type="PROSITE" id="PS51677">
    <property type="entry name" value="NODB"/>
    <property type="match status" value="1"/>
</dbReference>
<dbReference type="SUPFAM" id="SSF88713">
    <property type="entry name" value="Glycoside hydrolase/deacetylase"/>
    <property type="match status" value="1"/>
</dbReference>
<evidence type="ECO:0000259" key="2">
    <source>
        <dbReference type="PROSITE" id="PS51677"/>
    </source>
</evidence>
<protein>
    <submittedName>
        <fullName evidence="3">Polysaccharide deacetylase family protein</fullName>
    </submittedName>
</protein>
<reference evidence="3 4" key="1">
    <citation type="submission" date="2023-09" db="EMBL/GenBank/DDBJ databases">
        <authorList>
            <person name="Page C.A."/>
            <person name="Perez-Diaz I.M."/>
        </authorList>
    </citation>
    <scope>NUCLEOTIDE SEQUENCE [LARGE SCALE GENOMIC DNA]</scope>
    <source>
        <strain evidence="3 4">Ll15</strain>
    </source>
</reference>
<proteinExistence type="predicted"/>
<dbReference type="InterPro" id="IPR051398">
    <property type="entry name" value="Polysacch_Deacetylase"/>
</dbReference>
<dbReference type="EMBL" id="CP137624">
    <property type="protein sequence ID" value="WPK10758.1"/>
    <property type="molecule type" value="Genomic_DNA"/>
</dbReference>
<keyword evidence="1" id="KW-0732">Signal</keyword>
<dbReference type="PANTHER" id="PTHR34216:SF13">
    <property type="entry name" value="XYLANASE_CHITIN DEACETYLASE"/>
    <property type="match status" value="1"/>
</dbReference>
<dbReference type="CDD" id="cd10966">
    <property type="entry name" value="CE4_yadE_5s"/>
    <property type="match status" value="1"/>
</dbReference>
<keyword evidence="4" id="KW-1185">Reference proteome</keyword>
<dbReference type="RefSeq" id="WP_319835925.1">
    <property type="nucleotide sequence ID" value="NZ_CP137624.1"/>
</dbReference>
<organism evidence="3 4">
    <name type="scientific">Lysinibacillus louembei</name>
    <dbReference type="NCBI Taxonomy" id="1470088"/>
    <lineage>
        <taxon>Bacteria</taxon>
        <taxon>Bacillati</taxon>
        <taxon>Bacillota</taxon>
        <taxon>Bacilli</taxon>
        <taxon>Bacillales</taxon>
        <taxon>Bacillaceae</taxon>
        <taxon>Lysinibacillus</taxon>
    </lineage>
</organism>
<dbReference type="Gene3D" id="2.30.30.40">
    <property type="entry name" value="SH3 Domains"/>
    <property type="match status" value="1"/>
</dbReference>
<evidence type="ECO:0000313" key="3">
    <source>
        <dbReference type="EMBL" id="WPK10758.1"/>
    </source>
</evidence>
<feature type="domain" description="NodB homology" evidence="2">
    <location>
        <begin position="225"/>
        <end position="394"/>
    </location>
</feature>
<name>A0ABZ0RV95_9BACI</name>
<gene>
    <name evidence="3" type="ORF">R6U77_12800</name>
</gene>